<dbReference type="SUPFAM" id="SSF47413">
    <property type="entry name" value="lambda repressor-like DNA-binding domains"/>
    <property type="match status" value="1"/>
</dbReference>
<reference evidence="2 3" key="1">
    <citation type="submission" date="2018-08" db="EMBL/GenBank/DDBJ databases">
        <title>A genome reference for cultivated species of the human gut microbiota.</title>
        <authorList>
            <person name="Zou Y."/>
            <person name="Xue W."/>
            <person name="Luo G."/>
        </authorList>
    </citation>
    <scope>NUCLEOTIDE SEQUENCE [LARGE SCALE GENOMIC DNA]</scope>
    <source>
        <strain evidence="2 3">AF29-2BH</strain>
    </source>
</reference>
<sequence>MNINSNVEITEINKESLIDILTDELPVLRARLALSQDDLCNIIGISRQTYSAIETKKRKMTWNTFLSLILVFDFNEKTSVMLETCGAFPDELKNLLSTNNRKKDMEDC</sequence>
<gene>
    <name evidence="2" type="ORF">DWZ12_08000</name>
</gene>
<dbReference type="PROSITE" id="PS50943">
    <property type="entry name" value="HTH_CROC1"/>
    <property type="match status" value="1"/>
</dbReference>
<dbReference type="InterPro" id="IPR010982">
    <property type="entry name" value="Lambda_DNA-bd_dom_sf"/>
</dbReference>
<dbReference type="Gene3D" id="1.10.260.40">
    <property type="entry name" value="lambda repressor-like DNA-binding domains"/>
    <property type="match status" value="1"/>
</dbReference>
<dbReference type="Proteomes" id="UP000283585">
    <property type="component" value="Unassembled WGS sequence"/>
</dbReference>
<evidence type="ECO:0000259" key="1">
    <source>
        <dbReference type="PROSITE" id="PS50943"/>
    </source>
</evidence>
<dbReference type="SMART" id="SM00530">
    <property type="entry name" value="HTH_XRE"/>
    <property type="match status" value="1"/>
</dbReference>
<name>A0A411ZQX3_9FIRM</name>
<evidence type="ECO:0000313" key="2">
    <source>
        <dbReference type="EMBL" id="RGQ05266.1"/>
    </source>
</evidence>
<dbReference type="GO" id="GO:0003677">
    <property type="term" value="F:DNA binding"/>
    <property type="evidence" value="ECO:0007669"/>
    <property type="project" value="InterPro"/>
</dbReference>
<organism evidence="2 3">
    <name type="scientific">Blautia obeum</name>
    <dbReference type="NCBI Taxonomy" id="40520"/>
    <lineage>
        <taxon>Bacteria</taxon>
        <taxon>Bacillati</taxon>
        <taxon>Bacillota</taxon>
        <taxon>Clostridia</taxon>
        <taxon>Lachnospirales</taxon>
        <taxon>Lachnospiraceae</taxon>
        <taxon>Blautia</taxon>
    </lineage>
</organism>
<dbReference type="CDD" id="cd00093">
    <property type="entry name" value="HTH_XRE"/>
    <property type="match status" value="1"/>
</dbReference>
<dbReference type="RefSeq" id="WP_118044623.1">
    <property type="nucleotide sequence ID" value="NZ_QRSS01000007.1"/>
</dbReference>
<dbReference type="InterPro" id="IPR001387">
    <property type="entry name" value="Cro/C1-type_HTH"/>
</dbReference>
<dbReference type="EMBL" id="QRSS01000007">
    <property type="protein sequence ID" value="RGQ05266.1"/>
    <property type="molecule type" value="Genomic_DNA"/>
</dbReference>
<feature type="domain" description="HTH cro/C1-type" evidence="1">
    <location>
        <begin position="28"/>
        <end position="59"/>
    </location>
</feature>
<dbReference type="AlphaFoldDB" id="A0A411ZQX3"/>
<comment type="caution">
    <text evidence="2">The sequence shown here is derived from an EMBL/GenBank/DDBJ whole genome shotgun (WGS) entry which is preliminary data.</text>
</comment>
<accession>A0A411ZQX3</accession>
<protein>
    <recommendedName>
        <fullName evidence="1">HTH cro/C1-type domain-containing protein</fullName>
    </recommendedName>
</protein>
<evidence type="ECO:0000313" key="3">
    <source>
        <dbReference type="Proteomes" id="UP000283585"/>
    </source>
</evidence>
<dbReference type="Pfam" id="PF01381">
    <property type="entry name" value="HTH_3"/>
    <property type="match status" value="1"/>
</dbReference>
<proteinExistence type="predicted"/>